<evidence type="ECO:0000313" key="1">
    <source>
        <dbReference type="EMBL" id="CAA9446086.1"/>
    </source>
</evidence>
<dbReference type="AlphaFoldDB" id="A0A6J4QJD7"/>
<gene>
    <name evidence="1" type="ORF">AVDCRST_MAG01-01-4090</name>
</gene>
<feature type="non-terminal residue" evidence="1">
    <location>
        <position position="40"/>
    </location>
</feature>
<sequence>CVMSTAPENRSWAARCLKYSSSTSIQRMTTSFPNAPSCSG</sequence>
<proteinExistence type="predicted"/>
<dbReference type="EMBL" id="CADCUW010000530">
    <property type="protein sequence ID" value="CAA9446086.1"/>
    <property type="molecule type" value="Genomic_DNA"/>
</dbReference>
<accession>A0A6J4QJD7</accession>
<protein>
    <submittedName>
        <fullName evidence="1">Uncharacterized protein</fullName>
    </submittedName>
</protein>
<reference evidence="1" key="1">
    <citation type="submission" date="2020-02" db="EMBL/GenBank/DDBJ databases">
        <authorList>
            <person name="Meier V. D."/>
        </authorList>
    </citation>
    <scope>NUCLEOTIDE SEQUENCE</scope>
    <source>
        <strain evidence="1">AVDCRST_MAG01</strain>
    </source>
</reference>
<organism evidence="1">
    <name type="scientific">uncultured Rubrobacteraceae bacterium</name>
    <dbReference type="NCBI Taxonomy" id="349277"/>
    <lineage>
        <taxon>Bacteria</taxon>
        <taxon>Bacillati</taxon>
        <taxon>Actinomycetota</taxon>
        <taxon>Rubrobacteria</taxon>
        <taxon>Rubrobacterales</taxon>
        <taxon>Rubrobacteraceae</taxon>
        <taxon>environmental samples</taxon>
    </lineage>
</organism>
<feature type="non-terminal residue" evidence="1">
    <location>
        <position position="1"/>
    </location>
</feature>
<name>A0A6J4QJD7_9ACTN</name>